<proteinExistence type="predicted"/>
<keyword evidence="3" id="KW-1185">Reference proteome</keyword>
<dbReference type="InterPro" id="IPR029068">
    <property type="entry name" value="Glyas_Bleomycin-R_OHBP_Dase"/>
</dbReference>
<dbReference type="EMBL" id="RFFJ01000021">
    <property type="protein sequence ID" value="RMI43732.1"/>
    <property type="molecule type" value="Genomic_DNA"/>
</dbReference>
<reference evidence="2 3" key="1">
    <citation type="submission" date="2018-10" db="EMBL/GenBank/DDBJ databases">
        <title>Isolation, diversity and antifungal activity of actinobacteria from wheat.</title>
        <authorList>
            <person name="Han C."/>
        </authorList>
    </citation>
    <scope>NUCLEOTIDE SEQUENCE [LARGE SCALE GENOMIC DNA]</scope>
    <source>
        <strain evidence="2 3">NEAU-YY642</strain>
    </source>
</reference>
<evidence type="ECO:0000259" key="1">
    <source>
        <dbReference type="PROSITE" id="PS51819"/>
    </source>
</evidence>
<dbReference type="InterPro" id="IPR041581">
    <property type="entry name" value="Glyoxalase_6"/>
</dbReference>
<dbReference type="AlphaFoldDB" id="A0A3M2M2V1"/>
<accession>A0A3M2M2V1</accession>
<feature type="domain" description="VOC" evidence="1">
    <location>
        <begin position="142"/>
        <end position="263"/>
    </location>
</feature>
<gene>
    <name evidence="2" type="ORF">EBN88_06540</name>
</gene>
<dbReference type="PROSITE" id="PS51819">
    <property type="entry name" value="VOC"/>
    <property type="match status" value="1"/>
</dbReference>
<dbReference type="Proteomes" id="UP000278673">
    <property type="component" value="Unassembled WGS sequence"/>
</dbReference>
<evidence type="ECO:0000313" key="3">
    <source>
        <dbReference type="Proteomes" id="UP000278673"/>
    </source>
</evidence>
<dbReference type="Pfam" id="PF18029">
    <property type="entry name" value="Glyoxalase_6"/>
    <property type="match status" value="1"/>
</dbReference>
<dbReference type="CDD" id="cd07247">
    <property type="entry name" value="SgaA_N_like"/>
    <property type="match status" value="1"/>
</dbReference>
<dbReference type="SUPFAM" id="SSF54593">
    <property type="entry name" value="Glyoxalase/Bleomycin resistance protein/Dihydroxybiphenyl dioxygenase"/>
    <property type="match status" value="2"/>
</dbReference>
<comment type="caution">
    <text evidence="2">The sequence shown here is derived from an EMBL/GenBank/DDBJ whole genome shotgun (WGS) entry which is preliminary data.</text>
</comment>
<dbReference type="PANTHER" id="PTHR33993:SF10">
    <property type="entry name" value="CONSERVED PROTEIN"/>
    <property type="match status" value="1"/>
</dbReference>
<dbReference type="InterPro" id="IPR037523">
    <property type="entry name" value="VOC_core"/>
</dbReference>
<organism evidence="2 3">
    <name type="scientific">Streptomyces triticirhizae</name>
    <dbReference type="NCBI Taxonomy" id="2483353"/>
    <lineage>
        <taxon>Bacteria</taxon>
        <taxon>Bacillati</taxon>
        <taxon>Actinomycetota</taxon>
        <taxon>Actinomycetes</taxon>
        <taxon>Kitasatosporales</taxon>
        <taxon>Streptomycetaceae</taxon>
        <taxon>Streptomyces</taxon>
    </lineage>
</organism>
<evidence type="ECO:0000313" key="2">
    <source>
        <dbReference type="EMBL" id="RMI43732.1"/>
    </source>
</evidence>
<dbReference type="InterPro" id="IPR052164">
    <property type="entry name" value="Anthracycline_SecMetBiosynth"/>
</dbReference>
<sequence length="263" mass="28039">MTEAAASPPTSGTHRWVSLMVHDVSVAQRFYGELFGWEFDAGPAQLGPYVRALRDGHPVAGLGELASGVRSTAVAWLPYIATEDVDVTAGTIRECGGTVAVGPIEVDQVGRLAIASDVNGAVFGLWQGGPRRSRPFYGPTGTPEWNELITADTSMVSKFYSNVLGYEAAPEPALPEGMDYLTLRLNGRPVASIRGVGARALPPDRGPHWQTYFSVPDVDQALRDVERLGGRALSAPEVSPFGRWAKAADPEGGIFAVVRPPGR</sequence>
<dbReference type="PANTHER" id="PTHR33993">
    <property type="entry name" value="GLYOXALASE-RELATED"/>
    <property type="match status" value="1"/>
</dbReference>
<dbReference type="Gene3D" id="3.10.180.10">
    <property type="entry name" value="2,3-Dihydroxybiphenyl 1,2-Dioxygenase, domain 1"/>
    <property type="match status" value="2"/>
</dbReference>
<name>A0A3M2M2V1_9ACTN</name>
<protein>
    <submittedName>
        <fullName evidence="2">VOC family protein</fullName>
    </submittedName>
</protein>